<dbReference type="HOGENOM" id="CLU_519867_0_0_1"/>
<dbReference type="KEGG" id="scm:SCHCO_01327336"/>
<keyword evidence="2" id="KW-1185">Reference proteome</keyword>
<dbReference type="VEuPathDB" id="FungiDB:SCHCODRAFT_01327336"/>
<dbReference type="RefSeq" id="XP_003029466.1">
    <property type="nucleotide sequence ID" value="XM_003029420.1"/>
</dbReference>
<name>D8QCP1_SCHCM</name>
<dbReference type="OMA" id="EETCAFP"/>
<dbReference type="Gene3D" id="3.80.10.10">
    <property type="entry name" value="Ribonuclease Inhibitor"/>
    <property type="match status" value="1"/>
</dbReference>
<accession>D8QCP1</accession>
<organism evidence="2">
    <name type="scientific">Schizophyllum commune (strain H4-8 / FGSC 9210)</name>
    <name type="common">Split gill fungus</name>
    <dbReference type="NCBI Taxonomy" id="578458"/>
    <lineage>
        <taxon>Eukaryota</taxon>
        <taxon>Fungi</taxon>
        <taxon>Dikarya</taxon>
        <taxon>Basidiomycota</taxon>
        <taxon>Agaricomycotina</taxon>
        <taxon>Agaricomycetes</taxon>
        <taxon>Agaricomycetidae</taxon>
        <taxon>Agaricales</taxon>
        <taxon>Schizophyllaceae</taxon>
        <taxon>Schizophyllum</taxon>
    </lineage>
</organism>
<evidence type="ECO:0000313" key="2">
    <source>
        <dbReference type="Proteomes" id="UP000007431"/>
    </source>
</evidence>
<dbReference type="GeneID" id="9594216"/>
<dbReference type="SUPFAM" id="SSF52047">
    <property type="entry name" value="RNI-like"/>
    <property type="match status" value="1"/>
</dbReference>
<proteinExistence type="predicted"/>
<reference evidence="1 2" key="1">
    <citation type="journal article" date="2010" name="Nat. Biotechnol.">
        <title>Genome sequence of the model mushroom Schizophyllum commune.</title>
        <authorList>
            <person name="Ohm R.A."/>
            <person name="de Jong J.F."/>
            <person name="Lugones L.G."/>
            <person name="Aerts A."/>
            <person name="Kothe E."/>
            <person name="Stajich J.E."/>
            <person name="de Vries R.P."/>
            <person name="Record E."/>
            <person name="Levasseur A."/>
            <person name="Baker S.E."/>
            <person name="Bartholomew K.A."/>
            <person name="Coutinho P.M."/>
            <person name="Erdmann S."/>
            <person name="Fowler T.J."/>
            <person name="Gathman A.C."/>
            <person name="Lombard V."/>
            <person name="Henrissat B."/>
            <person name="Knabe N."/>
            <person name="Kuees U."/>
            <person name="Lilly W.W."/>
            <person name="Lindquist E."/>
            <person name="Lucas S."/>
            <person name="Magnuson J.K."/>
            <person name="Piumi F."/>
            <person name="Raudaskoski M."/>
            <person name="Salamov A."/>
            <person name="Schmutz J."/>
            <person name="Schwarze F.W.M.R."/>
            <person name="vanKuyk P.A."/>
            <person name="Horton J.S."/>
            <person name="Grigoriev I.V."/>
            <person name="Woesten H.A.B."/>
        </authorList>
    </citation>
    <scope>NUCLEOTIDE SEQUENCE [LARGE SCALE GENOMIC DNA]</scope>
    <source>
        <strain evidence="2">H4-8 / FGSC 9210</strain>
    </source>
</reference>
<dbReference type="InterPro" id="IPR032675">
    <property type="entry name" value="LRR_dom_sf"/>
</dbReference>
<dbReference type="EMBL" id="GL377309">
    <property type="protein sequence ID" value="EFI94563.1"/>
    <property type="molecule type" value="Genomic_DNA"/>
</dbReference>
<dbReference type="InParanoid" id="D8QCP1"/>
<dbReference type="OrthoDB" id="3139566at2759"/>
<dbReference type="AlphaFoldDB" id="D8QCP1"/>
<dbReference type="Proteomes" id="UP000007431">
    <property type="component" value="Unassembled WGS sequence"/>
</dbReference>
<sequence length="524" mass="58988">MRVLATRLCAQCGNTLTCTYPPAPSIDLLRAGHVPSPNEHSEIRQDISALGASLAAIDAELSSIKARLATLEHHRIQLAESKCRKQALIAPINRLPIELLELIIHAALPPTWTTASIGTTRFPLLETCYRFRRTALGMPELWCKIIVGDMIVDERFCAIAQLYMDRAGSRPVDALYVPEFTRGEAVFDQWIISHMGRLRNIRWLVDTHALPVTRLSAPFLESATFMAHRDISLHPVLTIVDAPRLSKVTIHNFETPLVLDIPWAQLESLVVQNTTLRLENMHTILSCASLTTLEVRVSTAASELPHGEGSTQFPVITMNALRSLKLAECGLSLSAIICAPNLHELEMWENTWCLVEVPGIFARFTSPVRTMLERSPPRLHTLTLHGFPCCKDDDDLNDILSILRLVPHVRRLKLGYDAPDAYDIPFLHRLSRRQDQPFHLPDLEHIALDYYGADFVLCPGFEDALRELALSRWGVGNEKPTERMSLHSRTCKRVRECCCEVLDEWVTKMKVEGIIFNKLPCGLC</sequence>
<protein>
    <recommendedName>
        <fullName evidence="3">F-box domain-containing protein</fullName>
    </recommendedName>
</protein>
<evidence type="ECO:0000313" key="1">
    <source>
        <dbReference type="EMBL" id="EFI94563.1"/>
    </source>
</evidence>
<gene>
    <name evidence="1" type="ORF">SCHCODRAFT_111634</name>
</gene>
<evidence type="ECO:0008006" key="3">
    <source>
        <dbReference type="Google" id="ProtNLM"/>
    </source>
</evidence>
<feature type="non-terminal residue" evidence="1">
    <location>
        <position position="524"/>
    </location>
</feature>